<dbReference type="Pfam" id="PF12937">
    <property type="entry name" value="F-box-like"/>
    <property type="match status" value="1"/>
</dbReference>
<proteinExistence type="predicted"/>
<organism evidence="3 4">
    <name type="scientific">Blyttiomyces helicus</name>
    <dbReference type="NCBI Taxonomy" id="388810"/>
    <lineage>
        <taxon>Eukaryota</taxon>
        <taxon>Fungi</taxon>
        <taxon>Fungi incertae sedis</taxon>
        <taxon>Chytridiomycota</taxon>
        <taxon>Chytridiomycota incertae sedis</taxon>
        <taxon>Chytridiomycetes</taxon>
        <taxon>Chytridiomycetes incertae sedis</taxon>
        <taxon>Blyttiomyces</taxon>
    </lineage>
</organism>
<dbReference type="Gene3D" id="3.80.10.10">
    <property type="entry name" value="Ribonuclease Inhibitor"/>
    <property type="match status" value="2"/>
</dbReference>
<evidence type="ECO:0000259" key="2">
    <source>
        <dbReference type="Pfam" id="PF12937"/>
    </source>
</evidence>
<feature type="domain" description="F-box" evidence="2">
    <location>
        <begin position="120"/>
        <end position="169"/>
    </location>
</feature>
<feature type="coiled-coil region" evidence="1">
    <location>
        <begin position="43"/>
        <end position="70"/>
    </location>
</feature>
<name>A0A4P9WP02_9FUNG</name>
<dbReference type="SUPFAM" id="SSF52047">
    <property type="entry name" value="RNI-like"/>
    <property type="match status" value="1"/>
</dbReference>
<gene>
    <name evidence="3" type="ORF">BDK51DRAFT_41815</name>
</gene>
<evidence type="ECO:0000256" key="1">
    <source>
        <dbReference type="SAM" id="Coils"/>
    </source>
</evidence>
<evidence type="ECO:0000313" key="3">
    <source>
        <dbReference type="EMBL" id="RKO94025.1"/>
    </source>
</evidence>
<evidence type="ECO:0000313" key="4">
    <source>
        <dbReference type="Proteomes" id="UP000269721"/>
    </source>
</evidence>
<reference evidence="4" key="1">
    <citation type="journal article" date="2018" name="Nat. Microbiol.">
        <title>Leveraging single-cell genomics to expand the fungal tree of life.</title>
        <authorList>
            <person name="Ahrendt S.R."/>
            <person name="Quandt C.A."/>
            <person name="Ciobanu D."/>
            <person name="Clum A."/>
            <person name="Salamov A."/>
            <person name="Andreopoulos B."/>
            <person name="Cheng J.F."/>
            <person name="Woyke T."/>
            <person name="Pelin A."/>
            <person name="Henrissat B."/>
            <person name="Reynolds N.K."/>
            <person name="Benny G.L."/>
            <person name="Smith M.E."/>
            <person name="James T.Y."/>
            <person name="Grigoriev I.V."/>
        </authorList>
    </citation>
    <scope>NUCLEOTIDE SEQUENCE [LARGE SCALE GENOMIC DNA]</scope>
</reference>
<dbReference type="SMART" id="SM00367">
    <property type="entry name" value="LRR_CC"/>
    <property type="match status" value="2"/>
</dbReference>
<protein>
    <recommendedName>
        <fullName evidence="2">F-box domain-containing protein</fullName>
    </recommendedName>
</protein>
<accession>A0A4P9WP02</accession>
<dbReference type="InterPro" id="IPR001810">
    <property type="entry name" value="F-box_dom"/>
</dbReference>
<dbReference type="OrthoDB" id="423607at2759"/>
<keyword evidence="1" id="KW-0175">Coiled coil</keyword>
<dbReference type="InterPro" id="IPR006553">
    <property type="entry name" value="Leu-rich_rpt_Cys-con_subtyp"/>
</dbReference>
<dbReference type="Proteomes" id="UP000269721">
    <property type="component" value="Unassembled WGS sequence"/>
</dbReference>
<sequence length="531" mass="59231">MLDLADALTALRDLNTHLKPLISAVATRVDSDTSDHPLTHCTRLALRKRLEELNSALEFAKESLSFVEQVAASPELTSDRFTEIFAECLRWRARLQANETAHAAGSGRELPLTRQSGAGALPVEVIHLVFRWLRSAEERERTRTCLAGSRVCRKWKEAALETLWENVHLWTPKRLSRFTAQVERRSSTAYPARVRRLSVDIRFVDWETVAFIPQAPIASHLRMLRALEIRGHIVSVSFLATFFVCCPLIRSLDFYGKMEMGQWGSMDDFWGSAEGHDLLRGVGLLESLSFFAWGATIRCRPCINSRIHGATTDALKEWSGEPEGDSFVARTARYLEYYRGHRYLSDGRLMILAACCINLTKVDLRRCDKVTDLGVSTFLSLCPNVTELDLTKPVIGKATLAALNTHRPLTRLILGPGTDCTPDAILAFLQKKGDHLVAFSLDVAACYADTLFTLALPSTLPRLRQLHIPCSCPDAVASDLVARLPGLRFIVPERRTAVWSSPRMGLIVGQPPQCDVGIRRRVLGVCGFAPE</sequence>
<keyword evidence="4" id="KW-1185">Reference proteome</keyword>
<dbReference type="InterPro" id="IPR032675">
    <property type="entry name" value="LRR_dom_sf"/>
</dbReference>
<dbReference type="EMBL" id="KZ994039">
    <property type="protein sequence ID" value="RKO94025.1"/>
    <property type="molecule type" value="Genomic_DNA"/>
</dbReference>
<dbReference type="SUPFAM" id="SSF81383">
    <property type="entry name" value="F-box domain"/>
    <property type="match status" value="1"/>
</dbReference>
<dbReference type="AlphaFoldDB" id="A0A4P9WP02"/>
<dbReference type="InterPro" id="IPR036047">
    <property type="entry name" value="F-box-like_dom_sf"/>
</dbReference>